<dbReference type="Gene3D" id="2.60.40.790">
    <property type="match status" value="1"/>
</dbReference>
<proteinExistence type="inferred from homology"/>
<evidence type="ECO:0000259" key="3">
    <source>
        <dbReference type="PROSITE" id="PS01031"/>
    </source>
</evidence>
<organism evidence="4 5">
    <name type="scientific">Planococcus shenhongbingii</name>
    <dbReference type="NCBI Taxonomy" id="3058398"/>
    <lineage>
        <taxon>Bacteria</taxon>
        <taxon>Bacillati</taxon>
        <taxon>Bacillota</taxon>
        <taxon>Bacilli</taxon>
        <taxon>Bacillales</taxon>
        <taxon>Caryophanaceae</taxon>
        <taxon>Planococcus</taxon>
    </lineage>
</organism>
<evidence type="ECO:0000313" key="5">
    <source>
        <dbReference type="Proteomes" id="UP001172142"/>
    </source>
</evidence>
<gene>
    <name evidence="4" type="ORF">QWY13_13050</name>
</gene>
<dbReference type="InterPro" id="IPR008978">
    <property type="entry name" value="HSP20-like_chaperone"/>
</dbReference>
<dbReference type="EMBL" id="JAUJWU010000003">
    <property type="protein sequence ID" value="MDN7246417.1"/>
    <property type="molecule type" value="Genomic_DNA"/>
</dbReference>
<dbReference type="InterPro" id="IPR002068">
    <property type="entry name" value="A-crystallin/Hsp20_dom"/>
</dbReference>
<evidence type="ECO:0000256" key="1">
    <source>
        <dbReference type="PROSITE-ProRule" id="PRU00285"/>
    </source>
</evidence>
<keyword evidence="5" id="KW-1185">Reference proteome</keyword>
<comment type="similarity">
    <text evidence="1 2">Belongs to the small heat shock protein (HSP20) family.</text>
</comment>
<dbReference type="PANTHER" id="PTHR11527">
    <property type="entry name" value="HEAT-SHOCK PROTEIN 20 FAMILY MEMBER"/>
    <property type="match status" value="1"/>
</dbReference>
<accession>A0ABT8NET2</accession>
<dbReference type="PROSITE" id="PS01031">
    <property type="entry name" value="SHSP"/>
    <property type="match status" value="1"/>
</dbReference>
<dbReference type="InterPro" id="IPR031107">
    <property type="entry name" value="Small_HSP"/>
</dbReference>
<protein>
    <submittedName>
        <fullName evidence="4">Hsp20/alpha crystallin family protein</fullName>
    </submittedName>
</protein>
<sequence>MSTLFSRKQTDLFPSLFGSGLESDFFNKFFGENTYPQVDIREKKDGYEFMVDLPGFSKEEVEVEYKDGYLEIRGERNQSWESNDEEGRFVRKERSYGAFKRSFYIGEIDEKQIAGSFEKGVLMLDVPKSTEQSRKDKGYRIPIE</sequence>
<feature type="domain" description="SHSP" evidence="3">
    <location>
        <begin position="29"/>
        <end position="144"/>
    </location>
</feature>
<dbReference type="SUPFAM" id="SSF49764">
    <property type="entry name" value="HSP20-like chaperones"/>
    <property type="match status" value="1"/>
</dbReference>
<name>A0ABT8NET2_9BACL</name>
<comment type="caution">
    <text evidence="4">The sequence shown here is derived from an EMBL/GenBank/DDBJ whole genome shotgun (WGS) entry which is preliminary data.</text>
</comment>
<evidence type="ECO:0000256" key="2">
    <source>
        <dbReference type="RuleBase" id="RU003616"/>
    </source>
</evidence>
<dbReference type="Proteomes" id="UP001172142">
    <property type="component" value="Unassembled WGS sequence"/>
</dbReference>
<evidence type="ECO:0000313" key="4">
    <source>
        <dbReference type="EMBL" id="MDN7246417.1"/>
    </source>
</evidence>
<reference evidence="4 5" key="1">
    <citation type="submission" date="2023-07" db="EMBL/GenBank/DDBJ databases">
        <title>Novel species in genus Planococcus.</title>
        <authorList>
            <person name="Ning S."/>
        </authorList>
    </citation>
    <scope>NUCLEOTIDE SEQUENCE [LARGE SCALE GENOMIC DNA]</scope>
    <source>
        <strain evidence="4 5">N017</strain>
    </source>
</reference>
<dbReference type="RefSeq" id="WP_301856972.1">
    <property type="nucleotide sequence ID" value="NZ_JAUJWU010000003.1"/>
</dbReference>
<dbReference type="Pfam" id="PF00011">
    <property type="entry name" value="HSP20"/>
    <property type="match status" value="1"/>
</dbReference>
<dbReference type="CDD" id="cd06471">
    <property type="entry name" value="ACD_LpsHSP_like"/>
    <property type="match status" value="1"/>
</dbReference>